<sequence>MSSDGYLADAATRHQVHVQRYAGGSLKRLAKFITKAISTAKSRVSEGLSRYGTRRYERQIQELQGELAGVYGEMKQQAVLDLTDFGGYEAEFNMTLLGKIVKAVVQLNKPTIEQVAAAALADPLDLEVGKGRQRISINGALDQYGTKKSAEIISEIRMGSALGETSEQIGRRLTSLGVQQRDQAQALVNTMTNHIATTARVEVLKENDDILKGMRRIATLDSRTTLFCMSIDQTIIPLDGPKPPYHWRCRTTVIPVLKDEFAREIPGSTRPSVGPDGVEQVSSKTSYSEWLARQPAAFQKDVLGPERYKLFSNGELTIDRFVDDNGKTLTLKELHEREPMAFERAGMN</sequence>
<dbReference type="Proteomes" id="UP001217631">
    <property type="component" value="Chromosome"/>
</dbReference>
<dbReference type="RefSeq" id="WP_182337174.1">
    <property type="nucleotide sequence ID" value="NZ_CP118677.1"/>
</dbReference>
<dbReference type="InterPro" id="IPR017029">
    <property type="entry name" value="Phage_head_put"/>
</dbReference>
<organism evidence="1 3">
    <name type="scientific">Pseudomonas juntendi</name>
    <dbReference type="NCBI Taxonomy" id="2666183"/>
    <lineage>
        <taxon>Bacteria</taxon>
        <taxon>Pseudomonadati</taxon>
        <taxon>Pseudomonadota</taxon>
        <taxon>Gammaproteobacteria</taxon>
        <taxon>Pseudomonadales</taxon>
        <taxon>Pseudomonadaceae</taxon>
        <taxon>Pseudomonas</taxon>
    </lineage>
</organism>
<dbReference type="EMBL" id="CP118677">
    <property type="protein sequence ID" value="WEA18625.1"/>
    <property type="molecule type" value="Genomic_DNA"/>
</dbReference>
<dbReference type="PIRSF" id="PIRSF034565">
    <property type="entry name" value="UCP034565"/>
    <property type="match status" value="1"/>
</dbReference>
<protein>
    <submittedName>
        <fullName evidence="1">Phage head morphogenesis protein</fullName>
    </submittedName>
</protein>
<proteinExistence type="predicted"/>
<accession>A0A7W2LZY8</accession>
<dbReference type="AlphaFoldDB" id="A0A7W2LZY8"/>
<reference evidence="1 3" key="1">
    <citation type="submission" date="2020-07" db="EMBL/GenBank/DDBJ databases">
        <title>Diversity of carbapenemase encoding genes among Pseudomonas putida group clinical isolates in a tertiary Brazilian hospital.</title>
        <authorList>
            <person name="Alberto-Lei F."/>
            <person name="Nodari C.S."/>
            <person name="Streling A.P."/>
            <person name="Paulino J.T."/>
            <person name="Bessa-Neto F.O."/>
            <person name="Cayo R."/>
            <person name="Gales A.C."/>
        </authorList>
    </citation>
    <scope>NUCLEOTIDE SEQUENCE [LARGE SCALE GENOMIC DNA]</scope>
    <source>
        <strain evidence="1 3">11213</strain>
    </source>
</reference>
<evidence type="ECO:0000313" key="2">
    <source>
        <dbReference type="EMBL" id="WEA18625.1"/>
    </source>
</evidence>
<reference evidence="2" key="2">
    <citation type="submission" date="2023-02" db="EMBL/GenBank/DDBJ databases">
        <title>tmexCD-toprJ-like cluster.</title>
        <authorList>
            <person name="Gao X."/>
            <person name="Wang C."/>
            <person name="Liu J."/>
        </authorList>
    </citation>
    <scope>NUCLEOTIDE SEQUENCE</scope>
    <source>
        <strain evidence="2">GDW21C697WI</strain>
    </source>
</reference>
<gene>
    <name evidence="1" type="ORF">H4C15_22135</name>
    <name evidence="2" type="ORF">PWA60_15035</name>
</gene>
<name>A0A7W2LZY8_9PSED</name>
<dbReference type="EMBL" id="JACGDA010000060">
    <property type="protein sequence ID" value="MBA6150172.1"/>
    <property type="molecule type" value="Genomic_DNA"/>
</dbReference>
<evidence type="ECO:0000313" key="1">
    <source>
        <dbReference type="EMBL" id="MBA6150172.1"/>
    </source>
</evidence>
<dbReference type="Proteomes" id="UP000577346">
    <property type="component" value="Unassembled WGS sequence"/>
</dbReference>
<evidence type="ECO:0000313" key="3">
    <source>
        <dbReference type="Proteomes" id="UP000577346"/>
    </source>
</evidence>